<feature type="compositionally biased region" description="Polar residues" evidence="4">
    <location>
        <begin position="557"/>
        <end position="567"/>
    </location>
</feature>
<sequence length="567" mass="63282">MDSQKDMGSPRGEVGEIDTRAPFQSVKAAVSLFGEVAVSREKRAVRRKSSENVLEKETQLLLAQRELNKIKKLLESSETTKNKALAELEKAKVTLQDLTTKLTQVRESKEAAMEAAEAVKDQAKQLERAKSQRAVGFEAWKLELEHARKEYTETVRELDASKQELTKIRQDFDAALEAKLAAFQTAGEAQRSAKLNSERISELSKEIAAMKANEEQAKVMAEKEAQLNSYNNAKEEAEVKLASLRKEYDPELTKELEAKLMETSAEIEVLQEQMKKAHATEMDTVRVITSELKEATKTLGEVAEEESTLRNLVASLREELEYVKKEQEQLKEKEQKAEALTADLTEELQKCRGEAHLEGLEKAADLFYEQSMKIQKLSSETEVAKKEADEMSQKAKELKQEAERAQAVAEEVGKKLELVLKEAEEVKAAEQRAVVEMKILSEMQGNNPVTNSEEHGKIKLSVEKFESVTGKVKECADLVEKAEIAAMAEVEAIKARKAETDKKLEANLKAIEEIKAATELALKNAEMADAAKLAIEGELKRLRQQEDTKGSAEATMDSENSAKPISL</sequence>
<dbReference type="AlphaFoldDB" id="A0A834X8R3"/>
<protein>
    <submittedName>
        <fullName evidence="5">WEB family protein</fullName>
    </submittedName>
</protein>
<dbReference type="PANTHER" id="PTHR32054">
    <property type="entry name" value="HEAVY CHAIN, PUTATIVE, EXPRESSED-RELATED-RELATED"/>
    <property type="match status" value="1"/>
</dbReference>
<feature type="coiled-coil region" evidence="3">
    <location>
        <begin position="200"/>
        <end position="280"/>
    </location>
</feature>
<organism evidence="5 6">
    <name type="scientific">Senna tora</name>
    <dbReference type="NCBI Taxonomy" id="362788"/>
    <lineage>
        <taxon>Eukaryota</taxon>
        <taxon>Viridiplantae</taxon>
        <taxon>Streptophyta</taxon>
        <taxon>Embryophyta</taxon>
        <taxon>Tracheophyta</taxon>
        <taxon>Spermatophyta</taxon>
        <taxon>Magnoliopsida</taxon>
        <taxon>eudicotyledons</taxon>
        <taxon>Gunneridae</taxon>
        <taxon>Pentapetalae</taxon>
        <taxon>rosids</taxon>
        <taxon>fabids</taxon>
        <taxon>Fabales</taxon>
        <taxon>Fabaceae</taxon>
        <taxon>Caesalpinioideae</taxon>
        <taxon>Cassia clade</taxon>
        <taxon>Senna</taxon>
    </lineage>
</organism>
<dbReference type="OrthoDB" id="1933125at2759"/>
<comment type="caution">
    <text evidence="5">The sequence shown here is derived from an EMBL/GenBank/DDBJ whole genome shotgun (WGS) entry which is preliminary data.</text>
</comment>
<feature type="coiled-coil region" evidence="3">
    <location>
        <begin position="313"/>
        <end position="350"/>
    </location>
</feature>
<evidence type="ECO:0000313" key="6">
    <source>
        <dbReference type="Proteomes" id="UP000634136"/>
    </source>
</evidence>
<keyword evidence="6" id="KW-1185">Reference proteome</keyword>
<feature type="region of interest" description="Disordered" evidence="4">
    <location>
        <begin position="540"/>
        <end position="567"/>
    </location>
</feature>
<keyword evidence="2 3" id="KW-0175">Coiled coil</keyword>
<dbReference type="GO" id="GO:0009903">
    <property type="term" value="P:chloroplast avoidance movement"/>
    <property type="evidence" value="ECO:0007669"/>
    <property type="project" value="TreeGrafter"/>
</dbReference>
<feature type="compositionally biased region" description="Basic and acidic residues" evidence="4">
    <location>
        <begin position="540"/>
        <end position="550"/>
    </location>
</feature>
<proteinExistence type="inferred from homology"/>
<dbReference type="Pfam" id="PF05701">
    <property type="entry name" value="WEMBL"/>
    <property type="match status" value="2"/>
</dbReference>
<dbReference type="PANTHER" id="PTHR32054:SF42">
    <property type="entry name" value="WEB FAMILY PROTEIN"/>
    <property type="match status" value="1"/>
</dbReference>
<feature type="region of interest" description="Disordered" evidence="4">
    <location>
        <begin position="1"/>
        <end position="20"/>
    </location>
</feature>
<evidence type="ECO:0000256" key="1">
    <source>
        <dbReference type="ARBA" id="ARBA00005485"/>
    </source>
</evidence>
<evidence type="ECO:0000256" key="3">
    <source>
        <dbReference type="SAM" id="Coils"/>
    </source>
</evidence>
<dbReference type="InterPro" id="IPR008545">
    <property type="entry name" value="Web"/>
</dbReference>
<evidence type="ECO:0000256" key="2">
    <source>
        <dbReference type="ARBA" id="ARBA00023054"/>
    </source>
</evidence>
<name>A0A834X8R3_9FABA</name>
<evidence type="ECO:0000313" key="5">
    <source>
        <dbReference type="EMBL" id="KAF7840501.1"/>
    </source>
</evidence>
<dbReference type="GO" id="GO:0005829">
    <property type="term" value="C:cytosol"/>
    <property type="evidence" value="ECO:0007669"/>
    <property type="project" value="TreeGrafter"/>
</dbReference>
<evidence type="ECO:0000256" key="4">
    <source>
        <dbReference type="SAM" id="MobiDB-lite"/>
    </source>
</evidence>
<comment type="similarity">
    <text evidence="1">Belongs to the WEB family.</text>
</comment>
<feature type="coiled-coil region" evidence="3">
    <location>
        <begin position="67"/>
        <end position="168"/>
    </location>
</feature>
<dbReference type="GO" id="GO:0009904">
    <property type="term" value="P:chloroplast accumulation movement"/>
    <property type="evidence" value="ECO:0007669"/>
    <property type="project" value="TreeGrafter"/>
</dbReference>
<dbReference type="Proteomes" id="UP000634136">
    <property type="component" value="Unassembled WGS sequence"/>
</dbReference>
<reference evidence="5" key="1">
    <citation type="submission" date="2020-09" db="EMBL/GenBank/DDBJ databases">
        <title>Genome-Enabled Discovery of Anthraquinone Biosynthesis in Senna tora.</title>
        <authorList>
            <person name="Kang S.-H."/>
            <person name="Pandey R.P."/>
            <person name="Lee C.-M."/>
            <person name="Sim J.-S."/>
            <person name="Jeong J.-T."/>
            <person name="Choi B.-S."/>
            <person name="Jung M."/>
            <person name="Ginzburg D."/>
            <person name="Zhao K."/>
            <person name="Won S.Y."/>
            <person name="Oh T.-J."/>
            <person name="Yu Y."/>
            <person name="Kim N.-H."/>
            <person name="Lee O.R."/>
            <person name="Lee T.-H."/>
            <person name="Bashyal P."/>
            <person name="Kim T.-S."/>
            <person name="Lee W.-H."/>
            <person name="Kawkins C."/>
            <person name="Kim C.-K."/>
            <person name="Kim J.S."/>
            <person name="Ahn B.O."/>
            <person name="Rhee S.Y."/>
            <person name="Sohng J.K."/>
        </authorList>
    </citation>
    <scope>NUCLEOTIDE SEQUENCE</scope>
    <source>
        <tissue evidence="5">Leaf</tissue>
    </source>
</reference>
<dbReference type="EMBL" id="JAAIUW010000002">
    <property type="protein sequence ID" value="KAF7840501.1"/>
    <property type="molecule type" value="Genomic_DNA"/>
</dbReference>
<accession>A0A834X8R3</accession>
<feature type="coiled-coil region" evidence="3">
    <location>
        <begin position="374"/>
        <end position="415"/>
    </location>
</feature>
<gene>
    <name evidence="5" type="ORF">G2W53_002799</name>
</gene>